<evidence type="ECO:0008006" key="3">
    <source>
        <dbReference type="Google" id="ProtNLM"/>
    </source>
</evidence>
<sequence length="179" mass="20158">ANTDTALTKLDETISTYQANQANAALMVAGDFNHAHLRKVTSDILDCPTRGESTLDHCYSPSSMDHSAVLLMPKYKQRLKQESPAVREVTWWTQRPPCGVHWIQWTGTCFDAARRCSQINEFTEAIVGFITKMVEDTTPITTIRTFPNQKPLVDKTVRDTLRACTAAYKHRCLDSPPET</sequence>
<dbReference type="EMBL" id="JAGKHQ010001327">
    <property type="protein sequence ID" value="KAG7458323.1"/>
    <property type="molecule type" value="Genomic_DNA"/>
</dbReference>
<reference evidence="1 2" key="1">
    <citation type="journal article" date="2021" name="Sci. Rep.">
        <title>Chromosome anchoring in Senegalese sole (Solea senegalensis) reveals sex-associated markers and genome rearrangements in flatfish.</title>
        <authorList>
            <person name="Guerrero-Cozar I."/>
            <person name="Gomez-Garrido J."/>
            <person name="Berbel C."/>
            <person name="Martinez-Blanch J.F."/>
            <person name="Alioto T."/>
            <person name="Claros M.G."/>
            <person name="Gagnaire P.A."/>
            <person name="Manchado M."/>
        </authorList>
    </citation>
    <scope>NUCLEOTIDE SEQUENCE [LARGE SCALE GENOMIC DNA]</scope>
    <source>
        <strain evidence="1">Sse05_10M</strain>
    </source>
</reference>
<accession>A0AAV6PGQ0</accession>
<dbReference type="PANTHER" id="PTHR47510">
    <property type="entry name" value="REVERSE TRANSCRIPTASE DOMAIN-CONTAINING PROTEIN"/>
    <property type="match status" value="1"/>
</dbReference>
<name>A0AAV6PGQ0_SOLSE</name>
<organism evidence="1 2">
    <name type="scientific">Solea senegalensis</name>
    <name type="common">Senegalese sole</name>
    <dbReference type="NCBI Taxonomy" id="28829"/>
    <lineage>
        <taxon>Eukaryota</taxon>
        <taxon>Metazoa</taxon>
        <taxon>Chordata</taxon>
        <taxon>Craniata</taxon>
        <taxon>Vertebrata</taxon>
        <taxon>Euteleostomi</taxon>
        <taxon>Actinopterygii</taxon>
        <taxon>Neopterygii</taxon>
        <taxon>Teleostei</taxon>
        <taxon>Neoteleostei</taxon>
        <taxon>Acanthomorphata</taxon>
        <taxon>Carangaria</taxon>
        <taxon>Pleuronectiformes</taxon>
        <taxon>Pleuronectoidei</taxon>
        <taxon>Soleidae</taxon>
        <taxon>Solea</taxon>
    </lineage>
</organism>
<evidence type="ECO:0000313" key="2">
    <source>
        <dbReference type="Proteomes" id="UP000693946"/>
    </source>
</evidence>
<protein>
    <recommendedName>
        <fullName evidence="3">Endonuclease/exonuclease/phosphatase domain-containing protein</fullName>
    </recommendedName>
</protein>
<dbReference type="Proteomes" id="UP000693946">
    <property type="component" value="Unassembled WGS sequence"/>
</dbReference>
<evidence type="ECO:0000313" key="1">
    <source>
        <dbReference type="EMBL" id="KAG7458323.1"/>
    </source>
</evidence>
<gene>
    <name evidence="1" type="ORF">JOB18_011530</name>
</gene>
<comment type="caution">
    <text evidence="1">The sequence shown here is derived from an EMBL/GenBank/DDBJ whole genome shotgun (WGS) entry which is preliminary data.</text>
</comment>
<dbReference type="PANTHER" id="PTHR47510:SF3">
    <property type="entry name" value="ENDO_EXONUCLEASE_PHOSPHATASE DOMAIN-CONTAINING PROTEIN"/>
    <property type="match status" value="1"/>
</dbReference>
<keyword evidence="2" id="KW-1185">Reference proteome</keyword>
<feature type="non-terminal residue" evidence="1">
    <location>
        <position position="1"/>
    </location>
</feature>
<proteinExistence type="predicted"/>
<dbReference type="AlphaFoldDB" id="A0AAV6PGQ0"/>